<feature type="compositionally biased region" description="Low complexity" evidence="1">
    <location>
        <begin position="608"/>
        <end position="622"/>
    </location>
</feature>
<feature type="region of interest" description="Disordered" evidence="1">
    <location>
        <begin position="221"/>
        <end position="246"/>
    </location>
</feature>
<evidence type="ECO:0000313" key="2">
    <source>
        <dbReference type="EMBL" id="KXH50824.1"/>
    </source>
</evidence>
<dbReference type="AlphaFoldDB" id="A0A135TRS5"/>
<dbReference type="EMBL" id="JFBX01000081">
    <property type="protein sequence ID" value="KXH50824.1"/>
    <property type="molecule type" value="Genomic_DNA"/>
</dbReference>
<gene>
    <name evidence="2" type="ORF">CSIM01_01673</name>
</gene>
<feature type="compositionally biased region" description="Polar residues" evidence="1">
    <location>
        <begin position="1"/>
        <end position="16"/>
    </location>
</feature>
<dbReference type="Proteomes" id="UP000070328">
    <property type="component" value="Unassembled WGS sequence"/>
</dbReference>
<name>A0A135TRS5_9PEZI</name>
<evidence type="ECO:0000313" key="3">
    <source>
        <dbReference type="Proteomes" id="UP000070328"/>
    </source>
</evidence>
<dbReference type="PANTHER" id="PTHR38166">
    <property type="entry name" value="C2H2-TYPE DOMAIN-CONTAINING PROTEIN-RELATED"/>
    <property type="match status" value="1"/>
</dbReference>
<sequence length="687" mass="77699">MATLVPTNSSTSNKNQDAVPPGYSSTKLAATSRQLGNLRSVALSQNYTSMMENSMRTTAELSRLSRDTLHPKEIPEFHVPNYRAGRLLTNASHLASKDFGTRLLLQRNLQSTKSSHKMGFRTERLIDSGNCTTKFLPLTTEFDLEASLEFAHYGLQFSRGGFYPMAMDQHDFPRDTKTCRQPGITRHSLAVQGRSSEIVSGKTGRKTFSISYVGVPRENSAGGDLVTHRGQDASPSIPIEKRRPHTARPDKVYRDISPISSRVADKTDFQGRALSMLVKGYRWFQAKSLETCRNLVSYLQWLFEPDARPFTWSCHWKLASSMEYRSCPSPSQQETETGPTYNTCQHSRETSEEKPSEHRSRNTGSPRRKRGACQHETNGQDQSDDDEFPDESRRKKSRLQGPATDKNDNDLSLACPFYKADKRTHNRCSLLQLNRIRDVKQHLYRKHMQPHYCSRCGRQFETQTEERCHTRQQDCSKRANQPPDGITHDQQKELKERVDRKLAVKEQWFAVWAIVFPDMPPPESPYVYSPTREVATNMRNYWQESAAEMLVAHADRMPGIDRERVIGGLNTFMETFFNRFIEEHTSVAEGEQVSDSSSDGSPGTAFLSGRAPAISSPSSSQRTISQSLRDLLSVVSGAASDNVMIDDGSLIANYSMTMGETEEHWEFPSGDDAYGWGQPFFHGDPLT</sequence>
<feature type="region of interest" description="Disordered" evidence="1">
    <location>
        <begin position="325"/>
        <end position="412"/>
    </location>
</feature>
<feature type="region of interest" description="Disordered" evidence="1">
    <location>
        <begin position="1"/>
        <end position="24"/>
    </location>
</feature>
<feature type="compositionally biased region" description="Basic and acidic residues" evidence="1">
    <location>
        <begin position="346"/>
        <end position="360"/>
    </location>
</feature>
<evidence type="ECO:0000256" key="1">
    <source>
        <dbReference type="SAM" id="MobiDB-lite"/>
    </source>
</evidence>
<feature type="compositionally biased region" description="Polar residues" evidence="1">
    <location>
        <begin position="328"/>
        <end position="345"/>
    </location>
</feature>
<dbReference type="PANTHER" id="PTHR38166:SF1">
    <property type="entry name" value="C2H2-TYPE DOMAIN-CONTAINING PROTEIN"/>
    <property type="match status" value="1"/>
</dbReference>
<organism evidence="2 3">
    <name type="scientific">Colletotrichum simmondsii</name>
    <dbReference type="NCBI Taxonomy" id="703756"/>
    <lineage>
        <taxon>Eukaryota</taxon>
        <taxon>Fungi</taxon>
        <taxon>Dikarya</taxon>
        <taxon>Ascomycota</taxon>
        <taxon>Pezizomycotina</taxon>
        <taxon>Sordariomycetes</taxon>
        <taxon>Hypocreomycetidae</taxon>
        <taxon>Glomerellales</taxon>
        <taxon>Glomerellaceae</taxon>
        <taxon>Colletotrichum</taxon>
        <taxon>Colletotrichum acutatum species complex</taxon>
    </lineage>
</organism>
<feature type="region of interest" description="Disordered" evidence="1">
    <location>
        <begin position="588"/>
        <end position="622"/>
    </location>
</feature>
<reference evidence="2 3" key="1">
    <citation type="submission" date="2014-02" db="EMBL/GenBank/DDBJ databases">
        <title>The genome sequence of Colletotrichum simmondsii CBS122122.</title>
        <authorList>
            <person name="Baroncelli R."/>
            <person name="Thon M.R."/>
        </authorList>
    </citation>
    <scope>NUCLEOTIDE SEQUENCE [LARGE SCALE GENOMIC DNA]</scope>
    <source>
        <strain evidence="2 3">CBS122122</strain>
    </source>
</reference>
<comment type="caution">
    <text evidence="2">The sequence shown here is derived from an EMBL/GenBank/DDBJ whole genome shotgun (WGS) entry which is preliminary data.</text>
</comment>
<keyword evidence="3" id="KW-1185">Reference proteome</keyword>
<accession>A0A135TRS5</accession>
<proteinExistence type="predicted"/>
<evidence type="ECO:0008006" key="4">
    <source>
        <dbReference type="Google" id="ProtNLM"/>
    </source>
</evidence>
<dbReference type="OrthoDB" id="3521097at2759"/>
<protein>
    <recommendedName>
        <fullName evidence="4">C2H2-type domain-containing protein</fullName>
    </recommendedName>
</protein>